<sequence length="446" mass="48734">MPLSRRSFLAMQGGALGAALLPSGLLAAVQAKTPPLPPLDDWDKVRAQFRLSPDYLHFAGFYLASHPESVRAAVDGFRRALDENPFLIVEHGMFESDAENLQRKVREDIAAYLGGHQDEIALTPNTTTGLALVYHGLPLKAGDEVLVTTHDHVVHHESIRLSTERNGASVRKITLFDEASTASIDGIVARVHAAIRPQTRVLGITWVHSSTGMRLPVRQIAAVLKDVNRDRDEATRVLLVVDGVHGIGAVDETIADLGCDFFCAGTHKWIFAPRGTGLVWARADNWARLRPLIPSFSDAELYEAWKQNRAPRGPNVANRITPGGFQAYEHQWAMGAAFRMHRQIGRTRIAERIRDLNDQCKRGLAAIPKVKLHTPRDAGLSAGICCFEVEGSKPNEIVGRLLARKVIASSSPYAISYARLSAGLMNTPEQVDQALAAVREATKAAG</sequence>
<dbReference type="InterPro" id="IPR015421">
    <property type="entry name" value="PyrdxlP-dep_Trfase_major"/>
</dbReference>
<feature type="domain" description="Aminotransferase class V" evidence="6">
    <location>
        <begin position="93"/>
        <end position="432"/>
    </location>
</feature>
<dbReference type="InterPro" id="IPR020578">
    <property type="entry name" value="Aminotrans_V_PyrdxlP_BS"/>
</dbReference>
<feature type="chain" id="PRO_5046097670" evidence="5">
    <location>
        <begin position="28"/>
        <end position="446"/>
    </location>
</feature>
<dbReference type="Proteomes" id="UP001501523">
    <property type="component" value="Unassembled WGS sequence"/>
</dbReference>
<keyword evidence="2" id="KW-0663">Pyridoxal phosphate</keyword>
<dbReference type="PANTHER" id="PTHR43092">
    <property type="entry name" value="L-CYSTEINE DESULFHYDRASE"/>
    <property type="match status" value="1"/>
</dbReference>
<dbReference type="Gene3D" id="3.90.1150.10">
    <property type="entry name" value="Aspartate Aminotransferase, domain 1"/>
    <property type="match status" value="1"/>
</dbReference>
<reference evidence="7 8" key="1">
    <citation type="journal article" date="2019" name="Int. J. Syst. Evol. Microbiol.">
        <title>The Global Catalogue of Microorganisms (GCM) 10K type strain sequencing project: providing services to taxonomists for standard genome sequencing and annotation.</title>
        <authorList>
            <consortium name="The Broad Institute Genomics Platform"/>
            <consortium name="The Broad Institute Genome Sequencing Center for Infectious Disease"/>
            <person name="Wu L."/>
            <person name="Ma J."/>
        </authorList>
    </citation>
    <scope>NUCLEOTIDE SEQUENCE [LARGE SCALE GENOMIC DNA]</scope>
    <source>
        <strain evidence="7 8">JCM 15421</strain>
    </source>
</reference>
<dbReference type="GO" id="GO:0008483">
    <property type="term" value="F:transaminase activity"/>
    <property type="evidence" value="ECO:0007669"/>
    <property type="project" value="UniProtKB-KW"/>
</dbReference>
<evidence type="ECO:0000256" key="1">
    <source>
        <dbReference type="ARBA" id="ARBA00001933"/>
    </source>
</evidence>
<keyword evidence="7" id="KW-0032">Aminotransferase</keyword>
<name>A0ABN1IDI5_9GAMM</name>
<accession>A0ABN1IDI5</accession>
<gene>
    <name evidence="7" type="ORF">GCM10009105_08550</name>
</gene>
<dbReference type="PROSITE" id="PS00595">
    <property type="entry name" value="AA_TRANSFER_CLASS_5"/>
    <property type="match status" value="1"/>
</dbReference>
<comment type="caution">
    <text evidence="7">The sequence shown here is derived from an EMBL/GenBank/DDBJ whole genome shotgun (WGS) entry which is preliminary data.</text>
</comment>
<dbReference type="InterPro" id="IPR006311">
    <property type="entry name" value="TAT_signal"/>
</dbReference>
<comment type="similarity">
    <text evidence="3">Belongs to the class-V pyridoxal-phosphate-dependent aminotransferase family.</text>
</comment>
<evidence type="ECO:0000256" key="5">
    <source>
        <dbReference type="SAM" id="SignalP"/>
    </source>
</evidence>
<organism evidence="7 8">
    <name type="scientific">Dokdonella soli</name>
    <dbReference type="NCBI Taxonomy" id="529810"/>
    <lineage>
        <taxon>Bacteria</taxon>
        <taxon>Pseudomonadati</taxon>
        <taxon>Pseudomonadota</taxon>
        <taxon>Gammaproteobacteria</taxon>
        <taxon>Lysobacterales</taxon>
        <taxon>Rhodanobacteraceae</taxon>
        <taxon>Dokdonella</taxon>
    </lineage>
</organism>
<protein>
    <submittedName>
        <fullName evidence="7">Aminotransferase class V-fold PLP-dependent enzyme</fullName>
    </submittedName>
</protein>
<dbReference type="Pfam" id="PF00266">
    <property type="entry name" value="Aminotran_5"/>
    <property type="match status" value="1"/>
</dbReference>
<evidence type="ECO:0000313" key="8">
    <source>
        <dbReference type="Proteomes" id="UP001501523"/>
    </source>
</evidence>
<dbReference type="InterPro" id="IPR015422">
    <property type="entry name" value="PyrdxlP-dep_Trfase_small"/>
</dbReference>
<proteinExistence type="inferred from homology"/>
<comment type="cofactor">
    <cofactor evidence="1 4">
        <name>pyridoxal 5'-phosphate</name>
        <dbReference type="ChEBI" id="CHEBI:597326"/>
    </cofactor>
</comment>
<evidence type="ECO:0000256" key="2">
    <source>
        <dbReference type="ARBA" id="ARBA00022898"/>
    </source>
</evidence>
<dbReference type="RefSeq" id="WP_343787516.1">
    <property type="nucleotide sequence ID" value="NZ_BAAAEU010000004.1"/>
</dbReference>
<evidence type="ECO:0000313" key="7">
    <source>
        <dbReference type="EMBL" id="GAA0708719.1"/>
    </source>
</evidence>
<dbReference type="InterPro" id="IPR000192">
    <property type="entry name" value="Aminotrans_V_dom"/>
</dbReference>
<dbReference type="PANTHER" id="PTHR43092:SF6">
    <property type="entry name" value="BLR1280 PROTEIN"/>
    <property type="match status" value="1"/>
</dbReference>
<feature type="signal peptide" evidence="5">
    <location>
        <begin position="1"/>
        <end position="27"/>
    </location>
</feature>
<dbReference type="PROSITE" id="PS51318">
    <property type="entry name" value="TAT"/>
    <property type="match status" value="1"/>
</dbReference>
<evidence type="ECO:0000259" key="6">
    <source>
        <dbReference type="Pfam" id="PF00266"/>
    </source>
</evidence>
<dbReference type="Gene3D" id="3.40.640.10">
    <property type="entry name" value="Type I PLP-dependent aspartate aminotransferase-like (Major domain)"/>
    <property type="match status" value="1"/>
</dbReference>
<dbReference type="EMBL" id="BAAAEU010000004">
    <property type="protein sequence ID" value="GAA0708719.1"/>
    <property type="molecule type" value="Genomic_DNA"/>
</dbReference>
<dbReference type="SUPFAM" id="SSF53383">
    <property type="entry name" value="PLP-dependent transferases"/>
    <property type="match status" value="1"/>
</dbReference>
<keyword evidence="5" id="KW-0732">Signal</keyword>
<keyword evidence="7" id="KW-0808">Transferase</keyword>
<keyword evidence="8" id="KW-1185">Reference proteome</keyword>
<evidence type="ECO:0000256" key="3">
    <source>
        <dbReference type="RuleBase" id="RU004075"/>
    </source>
</evidence>
<evidence type="ECO:0000256" key="4">
    <source>
        <dbReference type="RuleBase" id="RU004504"/>
    </source>
</evidence>
<dbReference type="InterPro" id="IPR015424">
    <property type="entry name" value="PyrdxlP-dep_Trfase"/>
</dbReference>